<evidence type="ECO:0000313" key="2">
    <source>
        <dbReference type="WBParaSite" id="PSU_v2.g20693.t1"/>
    </source>
</evidence>
<dbReference type="Proteomes" id="UP000887577">
    <property type="component" value="Unplaced"/>
</dbReference>
<dbReference type="GO" id="GO:0006623">
    <property type="term" value="P:protein targeting to vacuole"/>
    <property type="evidence" value="ECO:0007669"/>
    <property type="project" value="TreeGrafter"/>
</dbReference>
<organism evidence="1 2">
    <name type="scientific">Panagrolaimus superbus</name>
    <dbReference type="NCBI Taxonomy" id="310955"/>
    <lineage>
        <taxon>Eukaryota</taxon>
        <taxon>Metazoa</taxon>
        <taxon>Ecdysozoa</taxon>
        <taxon>Nematoda</taxon>
        <taxon>Chromadorea</taxon>
        <taxon>Rhabditida</taxon>
        <taxon>Tylenchina</taxon>
        <taxon>Panagrolaimomorpha</taxon>
        <taxon>Panagrolaimoidea</taxon>
        <taxon>Panagrolaimidae</taxon>
        <taxon>Panagrolaimus</taxon>
    </lineage>
</organism>
<dbReference type="GO" id="GO:0045053">
    <property type="term" value="P:protein retention in Golgi apparatus"/>
    <property type="evidence" value="ECO:0007669"/>
    <property type="project" value="TreeGrafter"/>
</dbReference>
<sequence>MLPKHFVNNSNQLNQKINIPAGFGISLVNNTTSEELIYARFRGVQIIFCRVEKIYIFSGHVLSLQVDNQLLNAETWHFLYCQVNALKGKISDESDSSPNSSLLEPDQSSPIFPAIKIEISYTPMEDYDAVDCFRIKFCDMCMHIDEILLWKLVQFYQDIPDISSSAVSLKSHAETISELTESDAVQIRKCYFGTLDLEFGKIALTVLTVAKSDLPTELDTLKRQFQIKLVSFENAIVSLPPFHRFRRAFESFEILIENLTEFYMR</sequence>
<evidence type="ECO:0000313" key="1">
    <source>
        <dbReference type="Proteomes" id="UP000887577"/>
    </source>
</evidence>
<dbReference type="GO" id="GO:0007005">
    <property type="term" value="P:mitochondrion organization"/>
    <property type="evidence" value="ECO:0007669"/>
    <property type="project" value="TreeGrafter"/>
</dbReference>
<dbReference type="PANTHER" id="PTHR16166:SF141">
    <property type="entry name" value="INTERMEMBRANE LIPID TRANSFER PROTEIN VPS13D"/>
    <property type="match status" value="1"/>
</dbReference>
<proteinExistence type="predicted"/>
<dbReference type="AlphaFoldDB" id="A0A914YK24"/>
<accession>A0A914YK24</accession>
<dbReference type="InterPro" id="IPR026847">
    <property type="entry name" value="VPS13"/>
</dbReference>
<reference evidence="2" key="1">
    <citation type="submission" date="2022-11" db="UniProtKB">
        <authorList>
            <consortium name="WormBaseParasite"/>
        </authorList>
    </citation>
    <scope>IDENTIFICATION</scope>
</reference>
<keyword evidence="1" id="KW-1185">Reference proteome</keyword>
<dbReference type="WBParaSite" id="PSU_v2.g20693.t1">
    <property type="protein sequence ID" value="PSU_v2.g20693.t1"/>
    <property type="gene ID" value="PSU_v2.g20693"/>
</dbReference>
<dbReference type="PANTHER" id="PTHR16166">
    <property type="entry name" value="VACUOLAR PROTEIN SORTING-ASSOCIATED PROTEIN VPS13"/>
    <property type="match status" value="1"/>
</dbReference>
<name>A0A914YK24_9BILA</name>
<protein>
    <submittedName>
        <fullName evidence="2">Uncharacterized protein</fullName>
    </submittedName>
</protein>